<comment type="caution">
    <text evidence="1">The sequence shown here is derived from an EMBL/GenBank/DDBJ whole genome shotgun (WGS) entry which is preliminary data.</text>
</comment>
<dbReference type="EMBL" id="BAABIP010000011">
    <property type="protein sequence ID" value="GAA4766067.1"/>
    <property type="molecule type" value="Genomic_DNA"/>
</dbReference>
<organism evidence="1 2">
    <name type="scientific">Flavobacterium hankyongi</name>
    <dbReference type="NCBI Taxonomy" id="1176532"/>
    <lineage>
        <taxon>Bacteria</taxon>
        <taxon>Pseudomonadati</taxon>
        <taxon>Bacteroidota</taxon>
        <taxon>Flavobacteriia</taxon>
        <taxon>Flavobacteriales</taxon>
        <taxon>Flavobacteriaceae</taxon>
        <taxon>Flavobacterium</taxon>
    </lineage>
</organism>
<reference evidence="2" key="1">
    <citation type="journal article" date="2019" name="Int. J. Syst. Evol. Microbiol.">
        <title>The Global Catalogue of Microorganisms (GCM) 10K type strain sequencing project: providing services to taxonomists for standard genome sequencing and annotation.</title>
        <authorList>
            <consortium name="The Broad Institute Genomics Platform"/>
            <consortium name="The Broad Institute Genome Sequencing Center for Infectious Disease"/>
            <person name="Wu L."/>
            <person name="Ma J."/>
        </authorList>
    </citation>
    <scope>NUCLEOTIDE SEQUENCE [LARGE SCALE GENOMIC DNA]</scope>
    <source>
        <strain evidence="2">JCM 18198</strain>
    </source>
</reference>
<dbReference type="RefSeq" id="WP_264543495.1">
    <property type="nucleotide sequence ID" value="NZ_BAABIP010000011.1"/>
</dbReference>
<protein>
    <submittedName>
        <fullName evidence="1">Uncharacterized protein</fullName>
    </submittedName>
</protein>
<dbReference type="Proteomes" id="UP001500141">
    <property type="component" value="Unassembled WGS sequence"/>
</dbReference>
<sequence length="167" mass="18403">MEILEVELYGTKTILPGVPNNGNISMPISREICNLGKSHSSKNANTIDIPEGRLWIDLISSSASNSILAAYVNVATNGKDQMYDAQADLKATFNFYSLLDGYDRNVIQGRSVPFDQNDLVPLAIKVPSNRNYTIAIQSIYGFFSNPSQSIYLKDIQANITHDLNSTP</sequence>
<evidence type="ECO:0000313" key="2">
    <source>
        <dbReference type="Proteomes" id="UP001500141"/>
    </source>
</evidence>
<name>A0ABP8ZVC1_9FLAO</name>
<accession>A0ABP8ZVC1</accession>
<keyword evidence="2" id="KW-1185">Reference proteome</keyword>
<evidence type="ECO:0000313" key="1">
    <source>
        <dbReference type="EMBL" id="GAA4766067.1"/>
    </source>
</evidence>
<gene>
    <name evidence="1" type="ORF">GCM10023230_14730</name>
</gene>
<proteinExistence type="predicted"/>